<dbReference type="InterPro" id="IPR036864">
    <property type="entry name" value="Zn2-C6_fun-type_DNA-bd_sf"/>
</dbReference>
<keyword evidence="1" id="KW-0479">Metal-binding</keyword>
<keyword evidence="2" id="KW-0862">Zinc</keyword>
<keyword evidence="4" id="KW-0804">Transcription</keyword>
<sequence length="419" mass="48503">MPEELAPESSSTSRQKSCHACVKGKRGCDKRHPVCSRCEEKNIQCIYAKRTYAEAFYDFDSVELDMSWAGFTALSSSSIDFVDDIPPSLAPSASLDTTRLPTLEPTLDAFIDPFLTSTENQAIPSSDMQLINNVGEPFGQQEKEQALSKFDYAPMADLCIQYEPWQVYDPNTKVHFIVQSLKGCPSTFAKDNRTPWMHRYLYKDQMPSSIRSCFTVSTLYSNMTSSNKTSVFRVLCQSLNELKRQQLANTPQEKLARAQALFLYQIIGLFDGDVTLRSNADRNMPLLQDWLDELCKIRENLRTPESMNDPNPPRSWEWWIFSESVRRTIVIAYAFLDVFFSAWKYLHCWTMSRPLWEAPSSFDFFRTWKAYHVIENFELESFLKTGRADDVDDFSKFFMVIYMGLDEVKQWFMDKGCVF</sequence>
<feature type="domain" description="Zn(2)-C6 fungal-type" evidence="6">
    <location>
        <begin position="17"/>
        <end position="47"/>
    </location>
</feature>
<comment type="caution">
    <text evidence="7">The sequence shown here is derived from an EMBL/GenBank/DDBJ whole genome shotgun (WGS) entry which is preliminary data.</text>
</comment>
<dbReference type="AlphaFoldDB" id="A0A8H4VZR7"/>
<evidence type="ECO:0000313" key="8">
    <source>
        <dbReference type="Proteomes" id="UP000566819"/>
    </source>
</evidence>
<dbReference type="EMBL" id="JAAMPI010001285">
    <property type="protein sequence ID" value="KAF4625829.1"/>
    <property type="molecule type" value="Genomic_DNA"/>
</dbReference>
<reference evidence="7 8" key="1">
    <citation type="submission" date="2020-03" db="EMBL/GenBank/DDBJ databases">
        <title>Draft Genome Sequence of Cudoniella acicularis.</title>
        <authorList>
            <person name="Buettner E."/>
            <person name="Kellner H."/>
        </authorList>
    </citation>
    <scope>NUCLEOTIDE SEQUENCE [LARGE SCALE GENOMIC DNA]</scope>
    <source>
        <strain evidence="7 8">DSM 108380</strain>
    </source>
</reference>
<evidence type="ECO:0000256" key="5">
    <source>
        <dbReference type="ARBA" id="ARBA00023242"/>
    </source>
</evidence>
<dbReference type="OrthoDB" id="4216928at2759"/>
<dbReference type="PANTHER" id="PTHR47660">
    <property type="entry name" value="TRANSCRIPTION FACTOR WITH C2H2 AND ZN(2)-CYS(6) DNA BINDING DOMAIN (EUROFUNG)-RELATED-RELATED"/>
    <property type="match status" value="1"/>
</dbReference>
<name>A0A8H4VZR7_9HELO</name>
<accession>A0A8H4VZR7</accession>
<dbReference type="PROSITE" id="PS50048">
    <property type="entry name" value="ZN2_CY6_FUNGAL_2"/>
    <property type="match status" value="1"/>
</dbReference>
<gene>
    <name evidence="7" type="ORF">G7Y89_g12335</name>
</gene>
<evidence type="ECO:0000259" key="6">
    <source>
        <dbReference type="PROSITE" id="PS50048"/>
    </source>
</evidence>
<proteinExistence type="predicted"/>
<dbReference type="CDD" id="cd00067">
    <property type="entry name" value="GAL4"/>
    <property type="match status" value="1"/>
</dbReference>
<dbReference type="Pfam" id="PF00172">
    <property type="entry name" value="Zn_clus"/>
    <property type="match status" value="1"/>
</dbReference>
<evidence type="ECO:0000256" key="2">
    <source>
        <dbReference type="ARBA" id="ARBA00022833"/>
    </source>
</evidence>
<evidence type="ECO:0000256" key="1">
    <source>
        <dbReference type="ARBA" id="ARBA00022723"/>
    </source>
</evidence>
<dbReference type="SMART" id="SM00066">
    <property type="entry name" value="GAL4"/>
    <property type="match status" value="1"/>
</dbReference>
<dbReference type="PANTHER" id="PTHR47660:SF3">
    <property type="entry name" value="FINGER DOMAIN PROTEIN, PUTATIVE (AFU_ORTHOLOGUE AFUA_4G03310)-RELATED"/>
    <property type="match status" value="1"/>
</dbReference>
<keyword evidence="8" id="KW-1185">Reference proteome</keyword>
<dbReference type="Gene3D" id="4.10.240.10">
    <property type="entry name" value="Zn(2)-C6 fungal-type DNA-binding domain"/>
    <property type="match status" value="1"/>
</dbReference>
<dbReference type="GO" id="GO:0008270">
    <property type="term" value="F:zinc ion binding"/>
    <property type="evidence" value="ECO:0007669"/>
    <property type="project" value="InterPro"/>
</dbReference>
<organism evidence="7 8">
    <name type="scientific">Cudoniella acicularis</name>
    <dbReference type="NCBI Taxonomy" id="354080"/>
    <lineage>
        <taxon>Eukaryota</taxon>
        <taxon>Fungi</taxon>
        <taxon>Dikarya</taxon>
        <taxon>Ascomycota</taxon>
        <taxon>Pezizomycotina</taxon>
        <taxon>Leotiomycetes</taxon>
        <taxon>Helotiales</taxon>
        <taxon>Tricladiaceae</taxon>
        <taxon>Cudoniella</taxon>
    </lineage>
</organism>
<evidence type="ECO:0000313" key="7">
    <source>
        <dbReference type="EMBL" id="KAF4625829.1"/>
    </source>
</evidence>
<evidence type="ECO:0000256" key="4">
    <source>
        <dbReference type="ARBA" id="ARBA00023163"/>
    </source>
</evidence>
<dbReference type="SUPFAM" id="SSF57701">
    <property type="entry name" value="Zn2/Cys6 DNA-binding domain"/>
    <property type="match status" value="1"/>
</dbReference>
<dbReference type="GO" id="GO:0000981">
    <property type="term" value="F:DNA-binding transcription factor activity, RNA polymerase II-specific"/>
    <property type="evidence" value="ECO:0007669"/>
    <property type="project" value="InterPro"/>
</dbReference>
<evidence type="ECO:0000256" key="3">
    <source>
        <dbReference type="ARBA" id="ARBA00023015"/>
    </source>
</evidence>
<keyword evidence="3" id="KW-0805">Transcription regulation</keyword>
<keyword evidence="5" id="KW-0539">Nucleus</keyword>
<dbReference type="InterPro" id="IPR001138">
    <property type="entry name" value="Zn2Cys6_DnaBD"/>
</dbReference>
<dbReference type="Proteomes" id="UP000566819">
    <property type="component" value="Unassembled WGS sequence"/>
</dbReference>
<protein>
    <recommendedName>
        <fullName evidence="6">Zn(2)-C6 fungal-type domain-containing protein</fullName>
    </recommendedName>
</protein>